<comment type="caution">
    <text evidence="2">The sequence shown here is derived from an EMBL/GenBank/DDBJ whole genome shotgun (WGS) entry which is preliminary data.</text>
</comment>
<dbReference type="SUPFAM" id="SSF54106">
    <property type="entry name" value="LysM domain"/>
    <property type="match status" value="1"/>
</dbReference>
<accession>A0ABT3RP73</accession>
<evidence type="ECO:0000259" key="1">
    <source>
        <dbReference type="PROSITE" id="PS51782"/>
    </source>
</evidence>
<dbReference type="PANTHER" id="PTHR33734:SF22">
    <property type="entry name" value="MEMBRANE-BOUND LYTIC MUREIN TRANSGLYCOSYLASE D"/>
    <property type="match status" value="1"/>
</dbReference>
<dbReference type="PROSITE" id="PS51782">
    <property type="entry name" value="LYSM"/>
    <property type="match status" value="1"/>
</dbReference>
<dbReference type="PANTHER" id="PTHR33734">
    <property type="entry name" value="LYSM DOMAIN-CONTAINING GPI-ANCHORED PROTEIN 2"/>
    <property type="match status" value="1"/>
</dbReference>
<dbReference type="CDD" id="cd00118">
    <property type="entry name" value="LysM"/>
    <property type="match status" value="1"/>
</dbReference>
<name>A0ABT3RP73_9BACT</name>
<protein>
    <submittedName>
        <fullName evidence="2">LysM domain-containing protein</fullName>
    </submittedName>
</protein>
<reference evidence="2 3" key="1">
    <citation type="submission" date="2022-11" db="EMBL/GenBank/DDBJ databases">
        <title>The characterization of three novel Bacteroidetes species and genomic analysis of their roles in tidal elemental geochemical cycles.</title>
        <authorList>
            <person name="Ma K."/>
        </authorList>
    </citation>
    <scope>NUCLEOTIDE SEQUENCE [LARGE SCALE GENOMIC DNA]</scope>
    <source>
        <strain evidence="2 3">M17</strain>
    </source>
</reference>
<dbReference type="Gene3D" id="3.10.350.10">
    <property type="entry name" value="LysM domain"/>
    <property type="match status" value="1"/>
</dbReference>
<organism evidence="2 3">
    <name type="scientific">Mangrovivirga halotolerans</name>
    <dbReference type="NCBI Taxonomy" id="2993936"/>
    <lineage>
        <taxon>Bacteria</taxon>
        <taxon>Pseudomonadati</taxon>
        <taxon>Bacteroidota</taxon>
        <taxon>Cytophagia</taxon>
        <taxon>Cytophagales</taxon>
        <taxon>Mangrovivirgaceae</taxon>
        <taxon>Mangrovivirga</taxon>
    </lineage>
</organism>
<dbReference type="Pfam" id="PF01476">
    <property type="entry name" value="LysM"/>
    <property type="match status" value="1"/>
</dbReference>
<keyword evidence="3" id="KW-1185">Reference proteome</keyword>
<feature type="domain" description="LysM" evidence="1">
    <location>
        <begin position="71"/>
        <end position="117"/>
    </location>
</feature>
<evidence type="ECO:0000313" key="2">
    <source>
        <dbReference type="EMBL" id="MCX2743143.1"/>
    </source>
</evidence>
<gene>
    <name evidence="2" type="ORF">OO013_04665</name>
</gene>
<evidence type="ECO:0000313" key="3">
    <source>
        <dbReference type="Proteomes" id="UP001209885"/>
    </source>
</evidence>
<dbReference type="SMART" id="SM00257">
    <property type="entry name" value="LysM"/>
    <property type="match status" value="1"/>
</dbReference>
<dbReference type="EMBL" id="JAPFQN010000003">
    <property type="protein sequence ID" value="MCX2743143.1"/>
    <property type="molecule type" value="Genomic_DNA"/>
</dbReference>
<sequence>MDLESKYKSVLDLARDHVQDLKVEEERDVLKITGKATEENKQKLWNEYKKIDPDMRDGDIIINIESANYDEVYEVQPGDSLSKIGEKYGISWKTIYELNKETIPNPDVIFPGQKIQIPKKD</sequence>
<proteinExistence type="predicted"/>
<dbReference type="Proteomes" id="UP001209885">
    <property type="component" value="Unassembled WGS sequence"/>
</dbReference>
<dbReference type="InterPro" id="IPR036779">
    <property type="entry name" value="LysM_dom_sf"/>
</dbReference>
<dbReference type="RefSeq" id="WP_266055515.1">
    <property type="nucleotide sequence ID" value="NZ_JAPFQN010000003.1"/>
</dbReference>
<dbReference type="InterPro" id="IPR018392">
    <property type="entry name" value="LysM"/>
</dbReference>